<organism evidence="1 2">
    <name type="scientific">Exophiala dermatitidis</name>
    <name type="common">Black yeast-like fungus</name>
    <name type="synonym">Wangiella dermatitidis</name>
    <dbReference type="NCBI Taxonomy" id="5970"/>
    <lineage>
        <taxon>Eukaryota</taxon>
        <taxon>Fungi</taxon>
        <taxon>Dikarya</taxon>
        <taxon>Ascomycota</taxon>
        <taxon>Pezizomycotina</taxon>
        <taxon>Eurotiomycetes</taxon>
        <taxon>Chaetothyriomycetidae</taxon>
        <taxon>Chaetothyriales</taxon>
        <taxon>Herpotrichiellaceae</taxon>
        <taxon>Exophiala</taxon>
    </lineage>
</organism>
<proteinExistence type="predicted"/>
<sequence>MSPDCDCDDGKRCDAQAMAGAAPSLCTTLETRPQMPRNPFLPVGDLKPPELITLCNDLRADADDLSQDDPTKPAILLAKRLVDQLDTIYTARLHRPALRLQLRFAFVKLRDILLPAVTETFLNCDKVERLFAHALRRYMAYCSYLEDVYVHVCCSVLTALVSFKTRLSEAFSQHLSDRPGELFDAVAWFQADMVGKRLDDLYHIYMQNCEFSVCAARRHLETEFPLLREIATQKELAVQP</sequence>
<accession>A0AAN6IWM0</accession>
<protein>
    <submittedName>
        <fullName evidence="1">Uncharacterized protein</fullName>
    </submittedName>
</protein>
<reference evidence="1" key="1">
    <citation type="submission" date="2023-01" db="EMBL/GenBank/DDBJ databases">
        <title>Exophiala dermititidis isolated from Cystic Fibrosis Patient.</title>
        <authorList>
            <person name="Kurbessoian T."/>
            <person name="Crocker A."/>
            <person name="Murante D."/>
            <person name="Hogan D.A."/>
            <person name="Stajich J.E."/>
        </authorList>
    </citation>
    <scope>NUCLEOTIDE SEQUENCE</scope>
    <source>
        <strain evidence="1">Ex8</strain>
    </source>
</reference>
<dbReference type="AlphaFoldDB" id="A0AAN6IWM0"/>
<name>A0AAN6IWM0_EXODE</name>
<comment type="caution">
    <text evidence="1">The sequence shown here is derived from an EMBL/GenBank/DDBJ whole genome shotgun (WGS) entry which is preliminary data.</text>
</comment>
<gene>
    <name evidence="1" type="ORF">HRR80_001922</name>
</gene>
<evidence type="ECO:0000313" key="2">
    <source>
        <dbReference type="Proteomes" id="UP001161757"/>
    </source>
</evidence>
<dbReference type="Proteomes" id="UP001161757">
    <property type="component" value="Unassembled WGS sequence"/>
</dbReference>
<evidence type="ECO:0000313" key="1">
    <source>
        <dbReference type="EMBL" id="KAJ8993407.1"/>
    </source>
</evidence>
<dbReference type="EMBL" id="JAJGCB010000003">
    <property type="protein sequence ID" value="KAJ8993407.1"/>
    <property type="molecule type" value="Genomic_DNA"/>
</dbReference>